<protein>
    <submittedName>
        <fullName evidence="1">Uncharacterized protein</fullName>
    </submittedName>
</protein>
<accession>A0A3P5WUG8</accession>
<reference evidence="1 2" key="1">
    <citation type="submission" date="2018-11" db="EMBL/GenBank/DDBJ databases">
        <authorList>
            <person name="Criscuolo A."/>
        </authorList>
    </citation>
    <scope>NUCLEOTIDE SEQUENCE [LARGE SCALE GENOMIC DNA]</scope>
    <source>
        <strain evidence="1">AT11b</strain>
    </source>
</reference>
<name>A0A3P5WUG8_9MICC</name>
<organism evidence="1 2">
    <name type="scientific">Arthrobacter ulcerisalmonis</name>
    <dbReference type="NCBI Taxonomy" id="2483813"/>
    <lineage>
        <taxon>Bacteria</taxon>
        <taxon>Bacillati</taxon>
        <taxon>Actinomycetota</taxon>
        <taxon>Actinomycetes</taxon>
        <taxon>Micrococcales</taxon>
        <taxon>Micrococcaceae</taxon>
        <taxon>Arthrobacter</taxon>
    </lineage>
</organism>
<keyword evidence="2" id="KW-1185">Reference proteome</keyword>
<proteinExistence type="predicted"/>
<evidence type="ECO:0000313" key="1">
    <source>
        <dbReference type="EMBL" id="VDC18520.1"/>
    </source>
</evidence>
<dbReference type="EMBL" id="UXAU01000009">
    <property type="protein sequence ID" value="VDC18520.1"/>
    <property type="molecule type" value="Genomic_DNA"/>
</dbReference>
<evidence type="ECO:0000313" key="2">
    <source>
        <dbReference type="Proteomes" id="UP000280861"/>
    </source>
</evidence>
<dbReference type="Proteomes" id="UP000280861">
    <property type="component" value="Unassembled WGS sequence"/>
</dbReference>
<gene>
    <name evidence="1" type="ORF">PSET11_00358</name>
</gene>
<sequence length="103" mass="11126">MACSREALPSVELLHSLCDFGRDRFCFRGTMRAAPSPTMSGRREIAGIPGYLIPTARSGTWKSDQIMSAFKPAPALRSSQWVIGLRLCHQGTVVTGCGNAVLT</sequence>
<dbReference type="AlphaFoldDB" id="A0A3P5WUG8"/>